<feature type="transmembrane region" description="Helical" evidence="7">
    <location>
        <begin position="171"/>
        <end position="189"/>
    </location>
</feature>
<feature type="transmembrane region" description="Helical" evidence="7">
    <location>
        <begin position="110"/>
        <end position="131"/>
    </location>
</feature>
<keyword evidence="10" id="KW-1185">Reference proteome</keyword>
<feature type="transmembrane region" description="Helical" evidence="7">
    <location>
        <begin position="228"/>
        <end position="250"/>
    </location>
</feature>
<feature type="transmembrane region" description="Helical" evidence="7">
    <location>
        <begin position="60"/>
        <end position="78"/>
    </location>
</feature>
<dbReference type="PANTHER" id="PTHR42718:SF46">
    <property type="entry name" value="BLR6921 PROTEIN"/>
    <property type="match status" value="1"/>
</dbReference>
<evidence type="ECO:0000259" key="8">
    <source>
        <dbReference type="PROSITE" id="PS50850"/>
    </source>
</evidence>
<dbReference type="Pfam" id="PF07690">
    <property type="entry name" value="MFS_1"/>
    <property type="match status" value="1"/>
</dbReference>
<dbReference type="Proteomes" id="UP000645257">
    <property type="component" value="Unassembled WGS sequence"/>
</dbReference>
<dbReference type="SUPFAM" id="SSF103473">
    <property type="entry name" value="MFS general substrate transporter"/>
    <property type="match status" value="1"/>
</dbReference>
<dbReference type="InterPro" id="IPR011701">
    <property type="entry name" value="MFS"/>
</dbReference>
<feature type="transmembrane region" description="Helical" evidence="7">
    <location>
        <begin position="437"/>
        <end position="457"/>
    </location>
</feature>
<proteinExistence type="predicted"/>
<accession>A0A918P109</accession>
<reference evidence="9" key="1">
    <citation type="journal article" date="2014" name="Int. J. Syst. Evol. Microbiol.">
        <title>Complete genome sequence of Corynebacterium casei LMG S-19264T (=DSM 44701T), isolated from a smear-ripened cheese.</title>
        <authorList>
            <consortium name="US DOE Joint Genome Institute (JGI-PGF)"/>
            <person name="Walter F."/>
            <person name="Albersmeier A."/>
            <person name="Kalinowski J."/>
            <person name="Ruckert C."/>
        </authorList>
    </citation>
    <scope>NUCLEOTIDE SEQUENCE</scope>
    <source>
        <strain evidence="9">KCTC 32182</strain>
    </source>
</reference>
<keyword evidence="3" id="KW-1003">Cell membrane</keyword>
<keyword evidence="2" id="KW-0813">Transport</keyword>
<evidence type="ECO:0000256" key="4">
    <source>
        <dbReference type="ARBA" id="ARBA00022692"/>
    </source>
</evidence>
<feature type="transmembrane region" description="Helical" evidence="7">
    <location>
        <begin position="201"/>
        <end position="222"/>
    </location>
</feature>
<dbReference type="RefSeq" id="WP_189532366.1">
    <property type="nucleotide sequence ID" value="NZ_BMYX01000005.1"/>
</dbReference>
<dbReference type="PROSITE" id="PS50850">
    <property type="entry name" value="MFS"/>
    <property type="match status" value="1"/>
</dbReference>
<evidence type="ECO:0000256" key="5">
    <source>
        <dbReference type="ARBA" id="ARBA00022989"/>
    </source>
</evidence>
<feature type="domain" description="Major facilitator superfamily (MFS) profile" evidence="8">
    <location>
        <begin position="19"/>
        <end position="464"/>
    </location>
</feature>
<dbReference type="PRINTS" id="PR01036">
    <property type="entry name" value="TCRTETB"/>
</dbReference>
<name>A0A918P109_9NEIS</name>
<feature type="transmembrane region" description="Helical" evidence="7">
    <location>
        <begin position="21"/>
        <end position="40"/>
    </location>
</feature>
<dbReference type="InterPro" id="IPR036259">
    <property type="entry name" value="MFS_trans_sf"/>
</dbReference>
<keyword evidence="5 7" id="KW-1133">Transmembrane helix</keyword>
<evidence type="ECO:0000313" key="10">
    <source>
        <dbReference type="Proteomes" id="UP000645257"/>
    </source>
</evidence>
<evidence type="ECO:0000256" key="2">
    <source>
        <dbReference type="ARBA" id="ARBA00022448"/>
    </source>
</evidence>
<gene>
    <name evidence="9" type="ORF">GCM10011289_12510</name>
</gene>
<feature type="transmembrane region" description="Helical" evidence="7">
    <location>
        <begin position="143"/>
        <end position="165"/>
    </location>
</feature>
<evidence type="ECO:0000256" key="1">
    <source>
        <dbReference type="ARBA" id="ARBA00004651"/>
    </source>
</evidence>
<dbReference type="AlphaFoldDB" id="A0A918P109"/>
<keyword evidence="6 7" id="KW-0472">Membrane</keyword>
<keyword evidence="4 7" id="KW-0812">Transmembrane</keyword>
<dbReference type="Gene3D" id="1.20.1720.10">
    <property type="entry name" value="Multidrug resistance protein D"/>
    <property type="match status" value="1"/>
</dbReference>
<sequence length="477" mass="49641">MSDLSESSYSTASRFTHALPWLVAMAFFMQALDTTILNTALPAMAIDLHRSALDMEGTVISYAMTVALLIPVSGWLADRYGTRRIFMASVGVFTAGSLFCALSTHLPMLVLARIVQGSGGAIMTPVARLALMRSYSRTEYVKVLSLVTLPALLGPVLGPLLGGWLVSVASWHWVFLINLPVGIAGILLARSIMPDFRSEGSPFDVAGFILFGSGLVAVSLALETVGGGGVPLTAVAVLGLGGLALLVAYVRHARRASAPLFSLALFRSRAYNAGVLGNLVTRLGNGGIALLLPLMMQVGFGDDARTAGVLMMPVALAAMLATPHLPTLVGRLGFRRTLVGFTLVTSVATAGLGLISATTPMWITLPLLMAFGAASAVVLVAGNTLALGDVPPELASQGNSLVTVSQQLSISLGVACASSVLNLFRPDNAQGLALVPSFHATFVVLGIMTLVSSLVFARLRPGDGRHLQGSAPAVHMD</sequence>
<feature type="transmembrane region" description="Helical" evidence="7">
    <location>
        <begin position="307"/>
        <end position="325"/>
    </location>
</feature>
<dbReference type="GO" id="GO:0005886">
    <property type="term" value="C:plasma membrane"/>
    <property type="evidence" value="ECO:0007669"/>
    <property type="project" value="UniProtKB-SubCell"/>
</dbReference>
<dbReference type="InterPro" id="IPR020846">
    <property type="entry name" value="MFS_dom"/>
</dbReference>
<dbReference type="GO" id="GO:0022857">
    <property type="term" value="F:transmembrane transporter activity"/>
    <property type="evidence" value="ECO:0007669"/>
    <property type="project" value="InterPro"/>
</dbReference>
<organism evidence="9 10">
    <name type="scientific">Paludibacterium paludis</name>
    <dbReference type="NCBI Taxonomy" id="1225769"/>
    <lineage>
        <taxon>Bacteria</taxon>
        <taxon>Pseudomonadati</taxon>
        <taxon>Pseudomonadota</taxon>
        <taxon>Betaproteobacteria</taxon>
        <taxon>Neisseriales</taxon>
        <taxon>Chromobacteriaceae</taxon>
        <taxon>Paludibacterium</taxon>
    </lineage>
</organism>
<feature type="transmembrane region" description="Helical" evidence="7">
    <location>
        <begin position="85"/>
        <end position="104"/>
    </location>
</feature>
<protein>
    <submittedName>
        <fullName evidence="9">MFS transporter</fullName>
    </submittedName>
</protein>
<evidence type="ECO:0000256" key="6">
    <source>
        <dbReference type="ARBA" id="ARBA00023136"/>
    </source>
</evidence>
<feature type="transmembrane region" description="Helical" evidence="7">
    <location>
        <begin position="363"/>
        <end position="387"/>
    </location>
</feature>
<evidence type="ECO:0000313" key="9">
    <source>
        <dbReference type="EMBL" id="GGY11126.1"/>
    </source>
</evidence>
<evidence type="ECO:0000256" key="3">
    <source>
        <dbReference type="ARBA" id="ARBA00022475"/>
    </source>
</evidence>
<feature type="transmembrane region" description="Helical" evidence="7">
    <location>
        <begin position="408"/>
        <end position="425"/>
    </location>
</feature>
<evidence type="ECO:0000256" key="7">
    <source>
        <dbReference type="SAM" id="Phobius"/>
    </source>
</evidence>
<feature type="transmembrane region" description="Helical" evidence="7">
    <location>
        <begin position="271"/>
        <end position="295"/>
    </location>
</feature>
<comment type="subcellular location">
    <subcellularLocation>
        <location evidence="1">Cell membrane</location>
        <topology evidence="1">Multi-pass membrane protein</topology>
    </subcellularLocation>
</comment>
<reference evidence="9" key="2">
    <citation type="submission" date="2020-09" db="EMBL/GenBank/DDBJ databases">
        <authorList>
            <person name="Sun Q."/>
            <person name="Kim S."/>
        </authorList>
    </citation>
    <scope>NUCLEOTIDE SEQUENCE</scope>
    <source>
        <strain evidence="9">KCTC 32182</strain>
    </source>
</reference>
<dbReference type="Gene3D" id="1.20.1250.20">
    <property type="entry name" value="MFS general substrate transporter like domains"/>
    <property type="match status" value="1"/>
</dbReference>
<dbReference type="PANTHER" id="PTHR42718">
    <property type="entry name" value="MAJOR FACILITATOR SUPERFAMILY MULTIDRUG TRANSPORTER MFSC"/>
    <property type="match status" value="1"/>
</dbReference>
<feature type="transmembrane region" description="Helical" evidence="7">
    <location>
        <begin position="337"/>
        <end position="357"/>
    </location>
</feature>
<dbReference type="EMBL" id="BMYX01000005">
    <property type="protein sequence ID" value="GGY11126.1"/>
    <property type="molecule type" value="Genomic_DNA"/>
</dbReference>
<comment type="caution">
    <text evidence="9">The sequence shown here is derived from an EMBL/GenBank/DDBJ whole genome shotgun (WGS) entry which is preliminary data.</text>
</comment>